<evidence type="ECO:0000259" key="3">
    <source>
        <dbReference type="Pfam" id="PF00278"/>
    </source>
</evidence>
<proteinExistence type="predicted"/>
<gene>
    <name evidence="5" type="ORF">KYI10_09710</name>
</gene>
<evidence type="ECO:0000259" key="4">
    <source>
        <dbReference type="Pfam" id="PF02784"/>
    </source>
</evidence>
<dbReference type="EMBL" id="CP079955">
    <property type="protein sequence ID" value="QYA32605.1"/>
    <property type="molecule type" value="Genomic_DNA"/>
</dbReference>
<dbReference type="PANTHER" id="PTHR43727:SF2">
    <property type="entry name" value="GROUP IV DECARBOXYLASE"/>
    <property type="match status" value="1"/>
</dbReference>
<dbReference type="GO" id="GO:0009089">
    <property type="term" value="P:lysine biosynthetic process via diaminopimelate"/>
    <property type="evidence" value="ECO:0007669"/>
    <property type="project" value="TreeGrafter"/>
</dbReference>
<dbReference type="AlphaFoldDB" id="A0AAT9P277"/>
<dbReference type="PANTHER" id="PTHR43727">
    <property type="entry name" value="DIAMINOPIMELATE DECARBOXYLASE"/>
    <property type="match status" value="1"/>
</dbReference>
<dbReference type="InterPro" id="IPR022643">
    <property type="entry name" value="De-COase2_C"/>
</dbReference>
<dbReference type="InterPro" id="IPR022644">
    <property type="entry name" value="De-COase2_N"/>
</dbReference>
<keyword evidence="2" id="KW-0663">Pyridoxal phosphate</keyword>
<protein>
    <submittedName>
        <fullName evidence="5">Alanine racemase</fullName>
        <ecNumber evidence="5">5.1.1.1</ecNumber>
    </submittedName>
</protein>
<sequence length="371" mass="42093">MEHIYKVLSNTNKDYYIYDLQALEERIESITSMLNHDVYYAVKANSHHRILNTLLPYVKGFEVASIGEIEKVRQISSDAAIIYGGPVKTSEDLEFAITRNVSSVQVESLIELDTLSTLTTYYEYDLNISLRINLAAVNTNATLKMSGATQFGLPEEEIFEAMDIIQDAPHLHFEGLHFHAMSNNLDAQKHVAFIEQALNYQHSAIDGDVIINVGGGIGIDYQEIETFNFEQLCEAVNELPRMKFELGRYTVGPVGYYAANVYDIKTMHHENFVLLNGGTHHFRFPKAWNHHHAHSIYQTDSQQKRKKTLSNASTYYVGKLCTPNDVFGQKYEVDTINTGDWVIFHNAGAYGYDISHINFLSHPQPEIVFVG</sequence>
<accession>A0AAT9P277</accession>
<evidence type="ECO:0000256" key="1">
    <source>
        <dbReference type="ARBA" id="ARBA00001933"/>
    </source>
</evidence>
<organism evidence="5">
    <name type="scientific">Macrococcus psychrotolerans</name>
    <dbReference type="NCBI Taxonomy" id="3039389"/>
    <lineage>
        <taxon>Bacteria</taxon>
        <taxon>Bacillati</taxon>
        <taxon>Bacillota</taxon>
        <taxon>Bacilli</taxon>
        <taxon>Bacillales</taxon>
        <taxon>Staphylococcaceae</taxon>
        <taxon>Macrococcus</taxon>
    </lineage>
</organism>
<dbReference type="GO" id="GO:0008836">
    <property type="term" value="F:diaminopimelate decarboxylase activity"/>
    <property type="evidence" value="ECO:0007669"/>
    <property type="project" value="TreeGrafter"/>
</dbReference>
<evidence type="ECO:0000313" key="5">
    <source>
        <dbReference type="EMBL" id="QYA32605.1"/>
    </source>
</evidence>
<dbReference type="Pfam" id="PF02784">
    <property type="entry name" value="Orn_Arg_deC_N"/>
    <property type="match status" value="1"/>
</dbReference>
<dbReference type="GO" id="GO:0008784">
    <property type="term" value="F:alanine racemase activity"/>
    <property type="evidence" value="ECO:0007669"/>
    <property type="project" value="UniProtKB-EC"/>
</dbReference>
<keyword evidence="5" id="KW-0413">Isomerase</keyword>
<reference evidence="5" key="1">
    <citation type="submission" date="2021-07" db="EMBL/GenBank/DDBJ databases">
        <title>Prevalence and characterization of methicillin-resistant Macrococcus spp. in food producing animals and meat in Switzerland in 2019.</title>
        <authorList>
            <person name="Keller J.E."/>
            <person name="Schwendener S."/>
            <person name="Neuenschwander J."/>
            <person name="Overesch G."/>
            <person name="Perreten V."/>
        </authorList>
    </citation>
    <scope>NUCLEOTIDE SEQUENCE</scope>
    <source>
        <strain evidence="5">19Msa1099</strain>
    </source>
</reference>
<dbReference type="Pfam" id="PF00278">
    <property type="entry name" value="Orn_DAP_Arg_deC"/>
    <property type="match status" value="1"/>
</dbReference>
<dbReference type="EC" id="5.1.1.1" evidence="5"/>
<comment type="cofactor">
    <cofactor evidence="1">
        <name>pyridoxal 5'-phosphate</name>
        <dbReference type="ChEBI" id="CHEBI:597326"/>
    </cofactor>
</comment>
<feature type="domain" description="Orn/DAP/Arg decarboxylase 2 N-terminal" evidence="4">
    <location>
        <begin position="22"/>
        <end position="240"/>
    </location>
</feature>
<name>A0AAT9P277_9STAP</name>
<evidence type="ECO:0000256" key="2">
    <source>
        <dbReference type="ARBA" id="ARBA00022898"/>
    </source>
</evidence>
<feature type="domain" description="Orn/DAP/Arg decarboxylase 2 C-terminal" evidence="3">
    <location>
        <begin position="19"/>
        <end position="348"/>
    </location>
</feature>